<evidence type="ECO:0000256" key="2">
    <source>
        <dbReference type="ARBA" id="ARBA00023002"/>
    </source>
</evidence>
<protein>
    <submittedName>
        <fullName evidence="6">Aldehyde dehydrogenase</fullName>
    </submittedName>
</protein>
<evidence type="ECO:0000313" key="7">
    <source>
        <dbReference type="Proteomes" id="UP000295258"/>
    </source>
</evidence>
<dbReference type="InterPro" id="IPR016162">
    <property type="entry name" value="Ald_DH_N"/>
</dbReference>
<dbReference type="Proteomes" id="UP000295258">
    <property type="component" value="Unassembled WGS sequence"/>
</dbReference>
<dbReference type="CDD" id="cd07112">
    <property type="entry name" value="ALDH_GABALDH-PuuC"/>
    <property type="match status" value="1"/>
</dbReference>
<dbReference type="AlphaFoldDB" id="A0A4R4UME2"/>
<comment type="caution">
    <text evidence="6">The sequence shown here is derived from an EMBL/GenBank/DDBJ whole genome shotgun (WGS) entry which is preliminary data.</text>
</comment>
<evidence type="ECO:0000259" key="5">
    <source>
        <dbReference type="Pfam" id="PF00171"/>
    </source>
</evidence>
<proteinExistence type="inferred from homology"/>
<dbReference type="RefSeq" id="WP_132605105.1">
    <property type="nucleotide sequence ID" value="NZ_SMKO01000206.1"/>
</dbReference>
<evidence type="ECO:0000256" key="1">
    <source>
        <dbReference type="ARBA" id="ARBA00009986"/>
    </source>
</evidence>
<feature type="domain" description="Aldehyde dehydrogenase" evidence="5">
    <location>
        <begin position="36"/>
        <end position="493"/>
    </location>
</feature>
<evidence type="ECO:0000313" key="6">
    <source>
        <dbReference type="EMBL" id="TDC91426.1"/>
    </source>
</evidence>
<dbReference type="InterPro" id="IPR016160">
    <property type="entry name" value="Ald_DH_CS_CYS"/>
</dbReference>
<dbReference type="Gene3D" id="3.40.605.10">
    <property type="entry name" value="Aldehyde Dehydrogenase, Chain A, domain 1"/>
    <property type="match status" value="1"/>
</dbReference>
<feature type="active site" evidence="3">
    <location>
        <position position="268"/>
    </location>
</feature>
<dbReference type="FunFam" id="3.40.605.10:FF:000001">
    <property type="entry name" value="Aldehyde dehydrogenase 1"/>
    <property type="match status" value="1"/>
</dbReference>
<dbReference type="PANTHER" id="PTHR11699">
    <property type="entry name" value="ALDEHYDE DEHYDROGENASE-RELATED"/>
    <property type="match status" value="1"/>
</dbReference>
<evidence type="ECO:0000256" key="3">
    <source>
        <dbReference type="PROSITE-ProRule" id="PRU10007"/>
    </source>
</evidence>
<dbReference type="InterPro" id="IPR015590">
    <property type="entry name" value="Aldehyde_DH_dom"/>
</dbReference>
<dbReference type="PROSITE" id="PS00687">
    <property type="entry name" value="ALDEHYDE_DEHYDR_GLU"/>
    <property type="match status" value="1"/>
</dbReference>
<dbReference type="EMBL" id="SMKO01000206">
    <property type="protein sequence ID" value="TDC91426.1"/>
    <property type="molecule type" value="Genomic_DNA"/>
</dbReference>
<name>A0A4R4UME2_9ACTN</name>
<sequence>MLLDRDVAEIAAMAGGVRPETRAFIDGEYRSGTLEQTFPTENPATGDIVAKVVFCTGEDVDAAVRSARTAFEDGRWSRRSPRERGRVLLRFAELIDEHREELALLETLDTGKPIRDALTGDIAKSAEMTRWYAEAADKMYGETAPTRADVLAVVRREPLGVIGCVTPWNFPLYQAAYKLGPVLATGNSLVLKPAEQTPLTTVRIAALAAEAGLPPGVLNVVPGDGPTTGAALGRHPDVDCLAFTGSTSTARRFLAYSAESNAKKVCVEAGGKSPHIVFPDAGDLDAVAEAAIWGIFYNQGQVCSAGSRLFVHRRIIDDLLPLIVERARALRVGDPLDPHTQMGALISAEHKQRVLRYIERGHAEGARLLTGGHEPLAGTGGHFLAPTVFDRVGNDMTIAQEEIFGPVLSVLAFDDVDEVVRLANDTVYGLGAGVWSRDIDLALHVAGRLRAGQVWVNNYDAGDWTVPWGGFKQSGTARDKSLHALDEYTASKATWIQTRPPALRPV</sequence>
<organism evidence="6 7">
    <name type="scientific">Nonomuraea deserti</name>
    <dbReference type="NCBI Taxonomy" id="1848322"/>
    <lineage>
        <taxon>Bacteria</taxon>
        <taxon>Bacillati</taxon>
        <taxon>Actinomycetota</taxon>
        <taxon>Actinomycetes</taxon>
        <taxon>Streptosporangiales</taxon>
        <taxon>Streptosporangiaceae</taxon>
        <taxon>Nonomuraea</taxon>
    </lineage>
</organism>
<reference evidence="6 7" key="1">
    <citation type="submission" date="2019-03" db="EMBL/GenBank/DDBJ databases">
        <title>Draft genome sequences of novel Actinobacteria.</title>
        <authorList>
            <person name="Sahin N."/>
            <person name="Ay H."/>
            <person name="Saygin H."/>
        </authorList>
    </citation>
    <scope>NUCLEOTIDE SEQUENCE [LARGE SCALE GENOMIC DNA]</scope>
    <source>
        <strain evidence="6 7">KC310</strain>
    </source>
</reference>
<evidence type="ECO:0000256" key="4">
    <source>
        <dbReference type="RuleBase" id="RU003345"/>
    </source>
</evidence>
<comment type="similarity">
    <text evidence="1 4">Belongs to the aldehyde dehydrogenase family.</text>
</comment>
<dbReference type="SUPFAM" id="SSF53720">
    <property type="entry name" value="ALDH-like"/>
    <property type="match status" value="1"/>
</dbReference>
<accession>A0A4R4UME2</accession>
<dbReference type="PROSITE" id="PS00070">
    <property type="entry name" value="ALDEHYDE_DEHYDR_CYS"/>
    <property type="match status" value="1"/>
</dbReference>
<dbReference type="Gene3D" id="3.40.309.10">
    <property type="entry name" value="Aldehyde Dehydrogenase, Chain A, domain 2"/>
    <property type="match status" value="1"/>
</dbReference>
<dbReference type="InterPro" id="IPR016163">
    <property type="entry name" value="Ald_DH_C"/>
</dbReference>
<dbReference type="Pfam" id="PF00171">
    <property type="entry name" value="Aldedh"/>
    <property type="match status" value="1"/>
</dbReference>
<keyword evidence="2 4" id="KW-0560">Oxidoreductase</keyword>
<dbReference type="GO" id="GO:0016620">
    <property type="term" value="F:oxidoreductase activity, acting on the aldehyde or oxo group of donors, NAD or NADP as acceptor"/>
    <property type="evidence" value="ECO:0007669"/>
    <property type="project" value="InterPro"/>
</dbReference>
<dbReference type="FunFam" id="3.40.309.10:FF:000012">
    <property type="entry name" value="Betaine aldehyde dehydrogenase"/>
    <property type="match status" value="1"/>
</dbReference>
<keyword evidence="7" id="KW-1185">Reference proteome</keyword>
<dbReference type="InterPro" id="IPR016161">
    <property type="entry name" value="Ald_DH/histidinol_DH"/>
</dbReference>
<gene>
    <name evidence="6" type="ORF">E1292_42550</name>
</gene>
<dbReference type="InterPro" id="IPR029510">
    <property type="entry name" value="Ald_DH_CS_GLU"/>
</dbReference>